<gene>
    <name evidence="2" type="ORF">SAMN02799615_02813</name>
</gene>
<evidence type="ECO:0008006" key="4">
    <source>
        <dbReference type="Google" id="ProtNLM"/>
    </source>
</evidence>
<accession>A0A1I2H1P7</accession>
<dbReference type="AlphaFoldDB" id="A0A1I2H1P7"/>
<feature type="compositionally biased region" description="Low complexity" evidence="1">
    <location>
        <begin position="615"/>
        <end position="629"/>
    </location>
</feature>
<dbReference type="Pfam" id="PF07793">
    <property type="entry name" value="DUF1631"/>
    <property type="match status" value="1"/>
</dbReference>
<dbReference type="RefSeq" id="WP_026633825.1">
    <property type="nucleotide sequence ID" value="NZ_FONH01000010.1"/>
</dbReference>
<sequence>MDVEQGRRLPLAPGQGERPDGHGGWSPRVRRLVEETHALCESWLEAPLRACLLDAEHKLFGQAEQARNYMDQQVHMSVRVRLQNHREMLERRFFAELAGRFEQLGSRTQSDAPLTLSLLDDGEDDERAALEQAGVRSEARHAPMLFELSYRYGALTSLPPLEGEDLPLGAQSLSRCFLDALRDWELPIRHRLLLLDAFDHMVVRHLASLYETVNQHLSGEGILPHLHAYRVARPGEGRGLRIPTPAVPGSVPAGAAPPPLELGDNVLDMLRELLALQRAVAPPPAPAGQALSDDQLQHLLAALQAPLAHAAQRVAAGGQATQLRDQLLALLNAGTETSAPKLSLSARQDDTVQLVALLFDQMTSAMQHDSHAYRLLGEWEVPLLRMALADRDVFDQREHPARRLLAAMADAAHDWLDGNESDADRSLATKLTQLAERAQREPPSAALYTSLLTDIEHHLSLLSRKAQATERRQVEAMQGRERLEHARRHAAELMAERFRAAPPRGLVRTLLERAWSDVLALTLLRNGEESDTFAARLRITDQLLGLAPVDDRNALLDDIQTGLQQIGMQAEEAAQVARRLLGNPDDAAASDDGLSATGVAMKLKQHQRLGEHQATEAAPLPEPAKAAEPPSEEERRVRARLLTLPFGTWFDFLDEAGQVARTQKLAWYSTVSGRCLFVTRRGTRGDEQALEQLARDIVQGRAREAIAPRENLFDRGLRALMENLRPGAAHAGGRQ</sequence>
<reference evidence="3" key="1">
    <citation type="submission" date="2016-10" db="EMBL/GenBank/DDBJ databases">
        <authorList>
            <person name="Varghese N."/>
            <person name="Submissions S."/>
        </authorList>
    </citation>
    <scope>NUCLEOTIDE SEQUENCE [LARGE SCALE GENOMIC DNA]</scope>
    <source>
        <strain evidence="3">UNC178MFTsu3.1</strain>
    </source>
</reference>
<dbReference type="InterPro" id="IPR012434">
    <property type="entry name" value="DUF1631"/>
</dbReference>
<evidence type="ECO:0000313" key="2">
    <source>
        <dbReference type="EMBL" id="SFF22651.1"/>
    </source>
</evidence>
<dbReference type="Proteomes" id="UP000199477">
    <property type="component" value="Unassembled WGS sequence"/>
</dbReference>
<protein>
    <recommendedName>
        <fullName evidence="4">Thymidine phosphorylase</fullName>
    </recommendedName>
</protein>
<dbReference type="EMBL" id="FONH01000010">
    <property type="protein sequence ID" value="SFF22651.1"/>
    <property type="molecule type" value="Genomic_DNA"/>
</dbReference>
<dbReference type="STRING" id="500610.SAMN02799615_02813"/>
<evidence type="ECO:0000313" key="3">
    <source>
        <dbReference type="Proteomes" id="UP000199477"/>
    </source>
</evidence>
<name>A0A1I2H1P7_9GAMM</name>
<feature type="region of interest" description="Disordered" evidence="1">
    <location>
        <begin position="1"/>
        <end position="27"/>
    </location>
</feature>
<evidence type="ECO:0000256" key="1">
    <source>
        <dbReference type="SAM" id="MobiDB-lite"/>
    </source>
</evidence>
<proteinExistence type="predicted"/>
<feature type="region of interest" description="Disordered" evidence="1">
    <location>
        <begin position="605"/>
        <end position="636"/>
    </location>
</feature>
<organism evidence="2 3">
    <name type="scientific">Dyella marensis</name>
    <dbReference type="NCBI Taxonomy" id="500610"/>
    <lineage>
        <taxon>Bacteria</taxon>
        <taxon>Pseudomonadati</taxon>
        <taxon>Pseudomonadota</taxon>
        <taxon>Gammaproteobacteria</taxon>
        <taxon>Lysobacterales</taxon>
        <taxon>Rhodanobacteraceae</taxon>
        <taxon>Dyella</taxon>
    </lineage>
</organism>
<keyword evidence="3" id="KW-1185">Reference proteome</keyword>